<evidence type="ECO:0000256" key="3">
    <source>
        <dbReference type="ARBA" id="ARBA00022917"/>
    </source>
</evidence>
<feature type="domain" description="Translation initiation factor 3 N-terminal" evidence="5">
    <location>
        <begin position="20"/>
        <end position="88"/>
    </location>
</feature>
<dbReference type="Gene3D" id="3.30.110.10">
    <property type="entry name" value="Translation initiation factor 3 (IF-3), C-terminal domain"/>
    <property type="match status" value="1"/>
</dbReference>
<dbReference type="Gene3D" id="3.10.20.80">
    <property type="entry name" value="Translation initiation factor 3 (IF-3), N-terminal domain"/>
    <property type="match status" value="1"/>
</dbReference>
<dbReference type="AlphaFoldDB" id="A0A2R5GAV7"/>
<sequence length="190" mass="21344">MSPLAATARRMAARPAHEGMVRFIDEKGTNHGVIPIERALEAAAKAEMELLQLKPADPEQKELHKAVPICKLMDVAKYKYDLDKKASKAQQQSRLHAKQNTLKELKFGTNIEANDLEFKVSRAKQFIEKGFQVRITIVLRRSAKIPPNMRKQRAFEILNEVTSSFSGVAKESANERKVMGGSVRTTFTPL</sequence>
<name>A0A2R5GAV7_9STRA</name>
<dbReference type="InterPro" id="IPR019814">
    <property type="entry name" value="Translation_initiation_fac_3_N"/>
</dbReference>
<organism evidence="6 7">
    <name type="scientific">Hondaea fermentalgiana</name>
    <dbReference type="NCBI Taxonomy" id="2315210"/>
    <lineage>
        <taxon>Eukaryota</taxon>
        <taxon>Sar</taxon>
        <taxon>Stramenopiles</taxon>
        <taxon>Bigyra</taxon>
        <taxon>Labyrinthulomycetes</taxon>
        <taxon>Thraustochytrida</taxon>
        <taxon>Thraustochytriidae</taxon>
        <taxon>Hondaea</taxon>
    </lineage>
</organism>
<dbReference type="InterPro" id="IPR001288">
    <property type="entry name" value="Translation_initiation_fac_3"/>
</dbReference>
<feature type="domain" description="Translation initiation factor 3 C-terminal" evidence="4">
    <location>
        <begin position="101"/>
        <end position="183"/>
    </location>
</feature>
<gene>
    <name evidence="6" type="ORF">FCC1311_043792</name>
</gene>
<evidence type="ECO:0000313" key="7">
    <source>
        <dbReference type="Proteomes" id="UP000241890"/>
    </source>
</evidence>
<dbReference type="GO" id="GO:0032790">
    <property type="term" value="P:ribosome disassembly"/>
    <property type="evidence" value="ECO:0007669"/>
    <property type="project" value="TreeGrafter"/>
</dbReference>
<dbReference type="Pfam" id="PF00707">
    <property type="entry name" value="IF3_C"/>
    <property type="match status" value="1"/>
</dbReference>
<keyword evidence="3" id="KW-0648">Protein biosynthesis</keyword>
<keyword evidence="2 6" id="KW-0396">Initiation factor</keyword>
<dbReference type="OrthoDB" id="21573at2759"/>
<dbReference type="InterPro" id="IPR036788">
    <property type="entry name" value="T_IF-3_C_sf"/>
</dbReference>
<dbReference type="NCBIfam" id="TIGR00168">
    <property type="entry name" value="infC"/>
    <property type="match status" value="1"/>
</dbReference>
<dbReference type="EMBL" id="BEYU01000040">
    <property type="protein sequence ID" value="GBG28156.1"/>
    <property type="molecule type" value="Genomic_DNA"/>
</dbReference>
<dbReference type="PANTHER" id="PTHR10938:SF0">
    <property type="entry name" value="TRANSLATION INITIATION FACTOR IF-3, MITOCHONDRIAL"/>
    <property type="match status" value="1"/>
</dbReference>
<comment type="caution">
    <text evidence="6">The sequence shown here is derived from an EMBL/GenBank/DDBJ whole genome shotgun (WGS) entry which is preliminary data.</text>
</comment>
<evidence type="ECO:0000256" key="2">
    <source>
        <dbReference type="ARBA" id="ARBA00022540"/>
    </source>
</evidence>
<dbReference type="GO" id="GO:0003743">
    <property type="term" value="F:translation initiation factor activity"/>
    <property type="evidence" value="ECO:0007669"/>
    <property type="project" value="UniProtKB-KW"/>
</dbReference>
<dbReference type="InterPro" id="IPR036787">
    <property type="entry name" value="T_IF-3_N_sf"/>
</dbReference>
<dbReference type="Pfam" id="PF05198">
    <property type="entry name" value="IF3_N"/>
    <property type="match status" value="1"/>
</dbReference>
<evidence type="ECO:0000259" key="5">
    <source>
        <dbReference type="Pfam" id="PF05198"/>
    </source>
</evidence>
<reference evidence="6 7" key="1">
    <citation type="submission" date="2017-12" db="EMBL/GenBank/DDBJ databases">
        <title>Sequencing, de novo assembly and annotation of complete genome of a new Thraustochytrid species, strain FCC1311.</title>
        <authorList>
            <person name="Sedici K."/>
            <person name="Godart F."/>
            <person name="Aiese Cigliano R."/>
            <person name="Sanseverino W."/>
            <person name="Barakat M."/>
            <person name="Ortet P."/>
            <person name="Marechal E."/>
            <person name="Cagnac O."/>
            <person name="Amato A."/>
        </authorList>
    </citation>
    <scope>NUCLEOTIDE SEQUENCE [LARGE SCALE GENOMIC DNA]</scope>
</reference>
<evidence type="ECO:0000256" key="1">
    <source>
        <dbReference type="ARBA" id="ARBA00005439"/>
    </source>
</evidence>
<evidence type="ECO:0000259" key="4">
    <source>
        <dbReference type="Pfam" id="PF00707"/>
    </source>
</evidence>
<evidence type="ECO:0000313" key="6">
    <source>
        <dbReference type="EMBL" id="GBG28156.1"/>
    </source>
</evidence>
<dbReference type="GO" id="GO:0043022">
    <property type="term" value="F:ribosome binding"/>
    <property type="evidence" value="ECO:0007669"/>
    <property type="project" value="TreeGrafter"/>
</dbReference>
<accession>A0A2R5GAV7</accession>
<keyword evidence="7" id="KW-1185">Reference proteome</keyword>
<comment type="similarity">
    <text evidence="1">Belongs to the IF-3 family.</text>
</comment>
<protein>
    <submittedName>
        <fullName evidence="6">Translation initiation factor IF-3, chloroplastic</fullName>
    </submittedName>
</protein>
<dbReference type="SUPFAM" id="SSF55200">
    <property type="entry name" value="Translation initiation factor IF3, C-terminal domain"/>
    <property type="match status" value="1"/>
</dbReference>
<proteinExistence type="inferred from homology"/>
<dbReference type="InParanoid" id="A0A2R5GAV7"/>
<dbReference type="GO" id="GO:0005737">
    <property type="term" value="C:cytoplasm"/>
    <property type="evidence" value="ECO:0007669"/>
    <property type="project" value="UniProtKB-ARBA"/>
</dbReference>
<dbReference type="SUPFAM" id="SSF54364">
    <property type="entry name" value="Translation initiation factor IF3, N-terminal domain"/>
    <property type="match status" value="1"/>
</dbReference>
<dbReference type="PANTHER" id="PTHR10938">
    <property type="entry name" value="TRANSLATION INITIATION FACTOR IF-3"/>
    <property type="match status" value="1"/>
</dbReference>
<dbReference type="Proteomes" id="UP000241890">
    <property type="component" value="Unassembled WGS sequence"/>
</dbReference>
<dbReference type="InterPro" id="IPR019815">
    <property type="entry name" value="Translation_initiation_fac_3_C"/>
</dbReference>